<sequence>MGSQDRVSSGPGKSGHHLVREVRSWTVAHQVFVAGVILVVTAAGSAATSDLVFDRLGGFTLSAKVAGVLIIPVIGAMAIGAAWRHDAPISVPLHPRLFWWRIVWIAGWIALVAAASCTGQLFGSQVLTGAVVRNVLIFVLITGVCQLFGVPRIAWMVTFSYTMTLLFFGAIGDDGRALWWSAPIDSSVSSVQLAVFGALCAAVVVLVSVRRPRAR</sequence>
<keyword evidence="1" id="KW-0472">Membrane</keyword>
<reference evidence="2" key="1">
    <citation type="submission" date="2024-05" db="EMBL/GenBank/DDBJ databases">
        <authorList>
            <person name="Cai S.Y."/>
            <person name="Jin L.M."/>
            <person name="Li H.R."/>
        </authorList>
    </citation>
    <scope>NUCLEOTIDE SEQUENCE</scope>
    <source>
        <strain evidence="2">A5-74</strain>
    </source>
</reference>
<feature type="transmembrane region" description="Helical" evidence="1">
    <location>
        <begin position="122"/>
        <end position="141"/>
    </location>
</feature>
<keyword evidence="1" id="KW-0812">Transmembrane</keyword>
<feature type="transmembrane region" description="Helical" evidence="1">
    <location>
        <begin position="31"/>
        <end position="53"/>
    </location>
</feature>
<proteinExistence type="predicted"/>
<evidence type="ECO:0000256" key="1">
    <source>
        <dbReference type="SAM" id="Phobius"/>
    </source>
</evidence>
<feature type="transmembrane region" description="Helical" evidence="1">
    <location>
        <begin position="97"/>
        <end position="116"/>
    </location>
</feature>
<evidence type="ECO:0000313" key="2">
    <source>
        <dbReference type="EMBL" id="XCG62044.1"/>
    </source>
</evidence>
<dbReference type="EMBL" id="CP159218">
    <property type="protein sequence ID" value="XCG62044.1"/>
    <property type="molecule type" value="Genomic_DNA"/>
</dbReference>
<organism evidence="2">
    <name type="scientific">Nakamurella sp. A5-74</name>
    <dbReference type="NCBI Taxonomy" id="3158264"/>
    <lineage>
        <taxon>Bacteria</taxon>
        <taxon>Bacillati</taxon>
        <taxon>Actinomycetota</taxon>
        <taxon>Actinomycetes</taxon>
        <taxon>Nakamurellales</taxon>
        <taxon>Nakamurellaceae</taxon>
        <taxon>Nakamurella</taxon>
    </lineage>
</organism>
<dbReference type="RefSeq" id="WP_353647659.1">
    <property type="nucleotide sequence ID" value="NZ_CP159218.1"/>
</dbReference>
<dbReference type="AlphaFoldDB" id="A0AAU8DKJ4"/>
<name>A0AAU8DKJ4_9ACTN</name>
<keyword evidence="1" id="KW-1133">Transmembrane helix</keyword>
<feature type="transmembrane region" description="Helical" evidence="1">
    <location>
        <begin position="65"/>
        <end position="85"/>
    </location>
</feature>
<gene>
    <name evidence="2" type="ORF">ABLG96_12205</name>
</gene>
<protein>
    <submittedName>
        <fullName evidence="2">Uncharacterized protein</fullName>
    </submittedName>
</protein>
<feature type="transmembrane region" description="Helical" evidence="1">
    <location>
        <begin position="191"/>
        <end position="209"/>
    </location>
</feature>
<feature type="transmembrane region" description="Helical" evidence="1">
    <location>
        <begin position="153"/>
        <end position="171"/>
    </location>
</feature>
<accession>A0AAU8DKJ4</accession>